<gene>
    <name evidence="2" type="ORF">FDK13_25900</name>
</gene>
<dbReference type="PANTHER" id="PTHR46889">
    <property type="entry name" value="TRANSPOSASE INSF FOR INSERTION SEQUENCE IS3B-RELATED"/>
    <property type="match status" value="1"/>
</dbReference>
<dbReference type="PANTHER" id="PTHR46889:SF5">
    <property type="entry name" value="INTEGRASE PROTEIN"/>
    <property type="match status" value="1"/>
</dbReference>
<dbReference type="Proteomes" id="UP000304900">
    <property type="component" value="Unassembled WGS sequence"/>
</dbReference>
<dbReference type="InterPro" id="IPR012337">
    <property type="entry name" value="RNaseH-like_sf"/>
</dbReference>
<reference evidence="2 3" key="1">
    <citation type="submission" date="2019-05" db="EMBL/GenBank/DDBJ databases">
        <title>Dyadobacter AR-3-8 sp. nov., isolated from arctic soil.</title>
        <authorList>
            <person name="Chaudhary D.K."/>
        </authorList>
    </citation>
    <scope>NUCLEOTIDE SEQUENCE [LARGE SCALE GENOMIC DNA]</scope>
    <source>
        <strain evidence="2 3">AR-3-8</strain>
    </source>
</reference>
<evidence type="ECO:0000313" key="2">
    <source>
        <dbReference type="EMBL" id="TKT88740.1"/>
    </source>
</evidence>
<dbReference type="InterPro" id="IPR001584">
    <property type="entry name" value="Integrase_cat-core"/>
</dbReference>
<organism evidence="2 3">
    <name type="scientific">Dyadobacter frigoris</name>
    <dbReference type="NCBI Taxonomy" id="2576211"/>
    <lineage>
        <taxon>Bacteria</taxon>
        <taxon>Pseudomonadati</taxon>
        <taxon>Bacteroidota</taxon>
        <taxon>Cytophagia</taxon>
        <taxon>Cytophagales</taxon>
        <taxon>Spirosomataceae</taxon>
        <taxon>Dyadobacter</taxon>
    </lineage>
</organism>
<dbReference type="AlphaFoldDB" id="A0A4U6CVF5"/>
<dbReference type="SUPFAM" id="SSF53098">
    <property type="entry name" value="Ribonuclease H-like"/>
    <property type="match status" value="1"/>
</dbReference>
<dbReference type="InterPro" id="IPR050900">
    <property type="entry name" value="Transposase_IS3/IS150/IS904"/>
</dbReference>
<dbReference type="InterPro" id="IPR036397">
    <property type="entry name" value="RNaseH_sf"/>
</dbReference>
<dbReference type="GO" id="GO:0015074">
    <property type="term" value="P:DNA integration"/>
    <property type="evidence" value="ECO:0007669"/>
    <property type="project" value="InterPro"/>
</dbReference>
<protein>
    <submittedName>
        <fullName evidence="2">IS3 family transposase</fullName>
    </submittedName>
</protein>
<dbReference type="PROSITE" id="PS50994">
    <property type="entry name" value="INTEGRASE"/>
    <property type="match status" value="1"/>
</dbReference>
<evidence type="ECO:0000259" key="1">
    <source>
        <dbReference type="PROSITE" id="PS50994"/>
    </source>
</evidence>
<proteinExistence type="predicted"/>
<dbReference type="EMBL" id="SZVO01000014">
    <property type="protein sequence ID" value="TKT88740.1"/>
    <property type="molecule type" value="Genomic_DNA"/>
</dbReference>
<accession>A0A4U6CVF5</accession>
<comment type="caution">
    <text evidence="2">The sequence shown here is derived from an EMBL/GenBank/DDBJ whole genome shotgun (WGS) entry which is preliminary data.</text>
</comment>
<dbReference type="Pfam" id="PF13683">
    <property type="entry name" value="rve_3"/>
    <property type="match status" value="1"/>
</dbReference>
<dbReference type="Pfam" id="PF00665">
    <property type="entry name" value="rve"/>
    <property type="match status" value="1"/>
</dbReference>
<dbReference type="OrthoDB" id="936265at2"/>
<dbReference type="Gene3D" id="3.30.420.10">
    <property type="entry name" value="Ribonuclease H-like superfamily/Ribonuclease H"/>
    <property type="match status" value="1"/>
</dbReference>
<dbReference type="NCBIfam" id="NF033516">
    <property type="entry name" value="transpos_IS3"/>
    <property type="match status" value="1"/>
</dbReference>
<sequence>MNLGAHTYQMNALYRHCRISKQGHYKSVQHEIQWLRLEELVVGLIMQVREVHPAMGIKTIYELCQPEGLGRDAFINIGMYYGLRVKVFRNKTRTTFSSPYSRYQNLLADKKLDNINQLWTSDLTYFKVADKDFYIVFIMDVYSRLIVGYSVADNMRAENNVTALKMALKTRGIKNYKDKLIHHSDRGGQYISDDYTKLLKEYKISISMCNVVYENAHIERVNGTIKNQYLIHWNITSFQQLQTEVKRAVETYNKQRPHSALDGRTPVAFEQNIKELKDSERSKLTIWTASESKNHNPDQCIIQF</sequence>
<name>A0A4U6CVF5_9BACT</name>
<feature type="domain" description="Integrase catalytic" evidence="1">
    <location>
        <begin position="107"/>
        <end position="274"/>
    </location>
</feature>
<dbReference type="GO" id="GO:0003676">
    <property type="term" value="F:nucleic acid binding"/>
    <property type="evidence" value="ECO:0007669"/>
    <property type="project" value="InterPro"/>
</dbReference>
<dbReference type="InterPro" id="IPR048020">
    <property type="entry name" value="Transpos_IS3"/>
</dbReference>
<evidence type="ECO:0000313" key="3">
    <source>
        <dbReference type="Proteomes" id="UP000304900"/>
    </source>
</evidence>
<keyword evidence="3" id="KW-1185">Reference proteome</keyword>
<dbReference type="RefSeq" id="WP_137342922.1">
    <property type="nucleotide sequence ID" value="NZ_SZVO01000014.1"/>
</dbReference>